<dbReference type="SUPFAM" id="SSF54529">
    <property type="entry name" value="Mitochondrial glycoprotein MAM33-like"/>
    <property type="match status" value="1"/>
</dbReference>
<keyword evidence="3" id="KW-1185">Reference proteome</keyword>
<name>A0A8S1DDI4_9INSE</name>
<dbReference type="Proteomes" id="UP000494165">
    <property type="component" value="Unassembled WGS sequence"/>
</dbReference>
<dbReference type="Pfam" id="PF02330">
    <property type="entry name" value="MAM33"/>
    <property type="match status" value="1"/>
</dbReference>
<dbReference type="EMBL" id="CADEPI010000167">
    <property type="protein sequence ID" value="CAB3378550.1"/>
    <property type="molecule type" value="Genomic_DNA"/>
</dbReference>
<sequence>MTKSHSLTYSCCIHDQKVPSKGLDYSNDEISTREHEPEELDGFKIEAKGSKLELSKMFGNDESVKIYFNVNHTVKLCEHNRRDYDDEMRYKPTTFKIELIKGDRILDLKCSFNHPTDDCNGHPFKIDDIGLYVGEQKIKIEIHADSRNNLTREGSEQQAKLLKMLNDKGLDFEFARKLYHLVIKYERKPDM</sequence>
<proteinExistence type="inferred from homology"/>
<reference evidence="2 3" key="1">
    <citation type="submission" date="2020-04" db="EMBL/GenBank/DDBJ databases">
        <authorList>
            <person name="Alioto T."/>
            <person name="Alioto T."/>
            <person name="Gomez Garrido J."/>
        </authorList>
    </citation>
    <scope>NUCLEOTIDE SEQUENCE [LARGE SCALE GENOMIC DNA]</scope>
</reference>
<organism evidence="2 3">
    <name type="scientific">Cloeon dipterum</name>
    <dbReference type="NCBI Taxonomy" id="197152"/>
    <lineage>
        <taxon>Eukaryota</taxon>
        <taxon>Metazoa</taxon>
        <taxon>Ecdysozoa</taxon>
        <taxon>Arthropoda</taxon>
        <taxon>Hexapoda</taxon>
        <taxon>Insecta</taxon>
        <taxon>Pterygota</taxon>
        <taxon>Palaeoptera</taxon>
        <taxon>Ephemeroptera</taxon>
        <taxon>Pisciforma</taxon>
        <taxon>Baetidae</taxon>
        <taxon>Cloeon</taxon>
    </lineage>
</organism>
<accession>A0A8S1DDI4</accession>
<evidence type="ECO:0000313" key="2">
    <source>
        <dbReference type="EMBL" id="CAB3378550.1"/>
    </source>
</evidence>
<comment type="similarity">
    <text evidence="1">Belongs to the MAM33 family.</text>
</comment>
<gene>
    <name evidence="2" type="ORF">CLODIP_2_CD05725</name>
</gene>
<dbReference type="Gene3D" id="3.10.280.10">
    <property type="entry name" value="Mitochondrial glycoprotein"/>
    <property type="match status" value="1"/>
</dbReference>
<dbReference type="OrthoDB" id="278212at2759"/>
<dbReference type="AlphaFoldDB" id="A0A8S1DDI4"/>
<dbReference type="InterPro" id="IPR036561">
    <property type="entry name" value="MAM33_sf"/>
</dbReference>
<dbReference type="InterPro" id="IPR003428">
    <property type="entry name" value="MAM33"/>
</dbReference>
<evidence type="ECO:0000256" key="1">
    <source>
        <dbReference type="ARBA" id="ARBA00005457"/>
    </source>
</evidence>
<comment type="caution">
    <text evidence="2">The sequence shown here is derived from an EMBL/GenBank/DDBJ whole genome shotgun (WGS) entry which is preliminary data.</text>
</comment>
<dbReference type="GO" id="GO:0005759">
    <property type="term" value="C:mitochondrial matrix"/>
    <property type="evidence" value="ECO:0007669"/>
    <property type="project" value="InterPro"/>
</dbReference>
<protein>
    <submittedName>
        <fullName evidence="2">Uncharacterized protein</fullName>
    </submittedName>
</protein>
<evidence type="ECO:0000313" key="3">
    <source>
        <dbReference type="Proteomes" id="UP000494165"/>
    </source>
</evidence>